<dbReference type="InterPro" id="IPR036388">
    <property type="entry name" value="WH-like_DNA-bd_sf"/>
</dbReference>
<evidence type="ECO:0000259" key="5">
    <source>
        <dbReference type="Pfam" id="PF04542"/>
    </source>
</evidence>
<name>A0A385SLH6_9BACT</name>
<dbReference type="NCBIfam" id="TIGR02937">
    <property type="entry name" value="sigma70-ECF"/>
    <property type="match status" value="1"/>
</dbReference>
<accession>A0A385SLH6</accession>
<dbReference type="InterPro" id="IPR014284">
    <property type="entry name" value="RNA_pol_sigma-70_dom"/>
</dbReference>
<dbReference type="InterPro" id="IPR013324">
    <property type="entry name" value="RNA_pol_sigma_r3/r4-like"/>
</dbReference>
<proteinExistence type="inferred from homology"/>
<feature type="domain" description="RNA polymerase sigma factor 70 region 4 type 2" evidence="6">
    <location>
        <begin position="175"/>
        <end position="224"/>
    </location>
</feature>
<dbReference type="SUPFAM" id="SSF88946">
    <property type="entry name" value="Sigma2 domain of RNA polymerase sigma factors"/>
    <property type="match status" value="1"/>
</dbReference>
<dbReference type="PANTHER" id="PTHR43133:SF46">
    <property type="entry name" value="RNA POLYMERASE SIGMA-70 FACTOR ECF SUBFAMILY"/>
    <property type="match status" value="1"/>
</dbReference>
<dbReference type="KEGG" id="chk:D4L85_19420"/>
<reference evidence="8" key="1">
    <citation type="submission" date="2018-09" db="EMBL/GenBank/DDBJ databases">
        <title>Chryseolinea sp. KIS68-18 isolated from soil.</title>
        <authorList>
            <person name="Weon H.-Y."/>
            <person name="Kwon S.-W."/>
            <person name="Lee S.A."/>
        </authorList>
    </citation>
    <scope>NUCLEOTIDE SEQUENCE [LARGE SCALE GENOMIC DNA]</scope>
    <source>
        <strain evidence="8">KIS68-18</strain>
    </source>
</reference>
<dbReference type="EMBL" id="CP032382">
    <property type="protein sequence ID" value="AYB32613.1"/>
    <property type="molecule type" value="Genomic_DNA"/>
</dbReference>
<dbReference type="InterPro" id="IPR039425">
    <property type="entry name" value="RNA_pol_sigma-70-like"/>
</dbReference>
<sequence>MLCQRIKSLVNGLSSPQTLPNFEQTIAFIKRYAYTCLKIPGLGWALITAERMQEDYEWSEQDLIVALQNSDARAYNVIFKQYWKTLYHQAYTKLQSHEIAEEIVQDLFLTLWEKRSTLLISNLQHYLKASLRNKCIDHIRARMVKDKYWTYYKTFIPRQTNNTQEMVTYNNLVEALESGMARLPEKTKAIFSLSRFEGRSVADVAKDLQLSEKAVEYHLTKSLKVLKVYLKDFVFLFLLFLL</sequence>
<dbReference type="AlphaFoldDB" id="A0A385SLH6"/>
<comment type="similarity">
    <text evidence="1">Belongs to the sigma-70 factor family. ECF subfamily.</text>
</comment>
<dbReference type="Gene3D" id="1.10.10.10">
    <property type="entry name" value="Winged helix-like DNA-binding domain superfamily/Winged helix DNA-binding domain"/>
    <property type="match status" value="1"/>
</dbReference>
<evidence type="ECO:0000256" key="3">
    <source>
        <dbReference type="ARBA" id="ARBA00023082"/>
    </source>
</evidence>
<dbReference type="GO" id="GO:0003677">
    <property type="term" value="F:DNA binding"/>
    <property type="evidence" value="ECO:0007669"/>
    <property type="project" value="InterPro"/>
</dbReference>
<dbReference type="InterPro" id="IPR013249">
    <property type="entry name" value="RNA_pol_sigma70_r4_t2"/>
</dbReference>
<organism evidence="7 8">
    <name type="scientific">Chryseolinea soli</name>
    <dbReference type="NCBI Taxonomy" id="2321403"/>
    <lineage>
        <taxon>Bacteria</taxon>
        <taxon>Pseudomonadati</taxon>
        <taxon>Bacteroidota</taxon>
        <taxon>Cytophagia</taxon>
        <taxon>Cytophagales</taxon>
        <taxon>Fulvivirgaceae</taxon>
        <taxon>Chryseolinea</taxon>
    </lineage>
</organism>
<gene>
    <name evidence="7" type="ORF">D4L85_19420</name>
</gene>
<evidence type="ECO:0000256" key="1">
    <source>
        <dbReference type="ARBA" id="ARBA00010641"/>
    </source>
</evidence>
<dbReference type="Proteomes" id="UP000266183">
    <property type="component" value="Chromosome"/>
</dbReference>
<evidence type="ECO:0000313" key="8">
    <source>
        <dbReference type="Proteomes" id="UP000266183"/>
    </source>
</evidence>
<dbReference type="InterPro" id="IPR007627">
    <property type="entry name" value="RNA_pol_sigma70_r2"/>
</dbReference>
<evidence type="ECO:0000256" key="2">
    <source>
        <dbReference type="ARBA" id="ARBA00023015"/>
    </source>
</evidence>
<dbReference type="Pfam" id="PF08281">
    <property type="entry name" value="Sigma70_r4_2"/>
    <property type="match status" value="1"/>
</dbReference>
<dbReference type="Gene3D" id="1.10.1740.10">
    <property type="match status" value="1"/>
</dbReference>
<evidence type="ECO:0000256" key="4">
    <source>
        <dbReference type="ARBA" id="ARBA00023163"/>
    </source>
</evidence>
<keyword evidence="8" id="KW-1185">Reference proteome</keyword>
<keyword evidence="4" id="KW-0804">Transcription</keyword>
<dbReference type="SUPFAM" id="SSF88659">
    <property type="entry name" value="Sigma3 and sigma4 domains of RNA polymerase sigma factors"/>
    <property type="match status" value="1"/>
</dbReference>
<keyword evidence="3" id="KW-0731">Sigma factor</keyword>
<dbReference type="GO" id="GO:0016987">
    <property type="term" value="F:sigma factor activity"/>
    <property type="evidence" value="ECO:0007669"/>
    <property type="project" value="UniProtKB-KW"/>
</dbReference>
<dbReference type="GO" id="GO:0006352">
    <property type="term" value="P:DNA-templated transcription initiation"/>
    <property type="evidence" value="ECO:0007669"/>
    <property type="project" value="InterPro"/>
</dbReference>
<evidence type="ECO:0000259" key="6">
    <source>
        <dbReference type="Pfam" id="PF08281"/>
    </source>
</evidence>
<evidence type="ECO:0000313" key="7">
    <source>
        <dbReference type="EMBL" id="AYB32613.1"/>
    </source>
</evidence>
<dbReference type="Pfam" id="PF04542">
    <property type="entry name" value="Sigma70_r2"/>
    <property type="match status" value="1"/>
</dbReference>
<dbReference type="InterPro" id="IPR013325">
    <property type="entry name" value="RNA_pol_sigma_r2"/>
</dbReference>
<protein>
    <submittedName>
        <fullName evidence="7">Sigma-70 family RNA polymerase sigma factor</fullName>
    </submittedName>
</protein>
<dbReference type="PANTHER" id="PTHR43133">
    <property type="entry name" value="RNA POLYMERASE ECF-TYPE SIGMA FACTO"/>
    <property type="match status" value="1"/>
</dbReference>
<keyword evidence="2" id="KW-0805">Transcription regulation</keyword>
<feature type="domain" description="RNA polymerase sigma-70 region 2" evidence="5">
    <location>
        <begin position="79"/>
        <end position="142"/>
    </location>
</feature>